<evidence type="ECO:0000256" key="5">
    <source>
        <dbReference type="ARBA" id="ARBA00022824"/>
    </source>
</evidence>
<feature type="transmembrane region" description="Helical" evidence="9">
    <location>
        <begin position="188"/>
        <end position="208"/>
    </location>
</feature>
<dbReference type="Proteomes" id="UP001642405">
    <property type="component" value="Unassembled WGS sequence"/>
</dbReference>
<dbReference type="InterPro" id="IPR009580">
    <property type="entry name" value="GPI_biosynthesis_protein_Pig-F"/>
</dbReference>
<keyword evidence="11" id="KW-1185">Reference proteome</keyword>
<organism evidence="10 11">
    <name type="scientific">Sporothrix curviconia</name>
    <dbReference type="NCBI Taxonomy" id="1260050"/>
    <lineage>
        <taxon>Eukaryota</taxon>
        <taxon>Fungi</taxon>
        <taxon>Dikarya</taxon>
        <taxon>Ascomycota</taxon>
        <taxon>Pezizomycotina</taxon>
        <taxon>Sordariomycetes</taxon>
        <taxon>Sordariomycetidae</taxon>
        <taxon>Ophiostomatales</taxon>
        <taxon>Ophiostomataceae</taxon>
        <taxon>Sporothrix</taxon>
    </lineage>
</organism>
<evidence type="ECO:0000256" key="7">
    <source>
        <dbReference type="ARBA" id="ARBA00023136"/>
    </source>
</evidence>
<evidence type="ECO:0000256" key="3">
    <source>
        <dbReference type="ARBA" id="ARBA00022502"/>
    </source>
</evidence>
<keyword evidence="5" id="KW-0256">Endoplasmic reticulum</keyword>
<comment type="caution">
    <text evidence="10">The sequence shown here is derived from an EMBL/GenBank/DDBJ whole genome shotgun (WGS) entry which is preliminary data.</text>
</comment>
<proteinExistence type="predicted"/>
<comment type="subcellular location">
    <subcellularLocation>
        <location evidence="1">Endoplasmic reticulum membrane</location>
        <topology evidence="1">Multi-pass membrane protein</topology>
    </subcellularLocation>
</comment>
<feature type="region of interest" description="Disordered" evidence="8">
    <location>
        <begin position="119"/>
        <end position="148"/>
    </location>
</feature>
<feature type="compositionally biased region" description="Basic residues" evidence="8">
    <location>
        <begin position="139"/>
        <end position="148"/>
    </location>
</feature>
<keyword evidence="7 9" id="KW-0472">Membrane</keyword>
<sequence>MASPSPARRRRGATPVDATTSTPSSSADAAATEPSFVPTALTTSYAPLAVAARNGSPAVLLGALALCFNGLVGGPKMRQAGLDADADSTAITTLAGLLGVATVVQVAASVVGLPPAGSVAAPAQDNDSSSSGGGGNSNSKKRKARKDVRKPNVIVTTTLSLVLTALATPLVHLVLVLFGAPFLAQTSRTLLCAAHLAVLGLYPVIYTRGTDGTGAWRALASGSQTARQLDAAVGGLWGACAGAWLGAVPIPLDWDRSWQQWPITVVVGIYLGHAVGRTLGGALQRR</sequence>
<evidence type="ECO:0000256" key="4">
    <source>
        <dbReference type="ARBA" id="ARBA00022692"/>
    </source>
</evidence>
<accession>A0ABP0CAS8</accession>
<name>A0ABP0CAS8_9PEZI</name>
<gene>
    <name evidence="10" type="primary">GPI11</name>
    <name evidence="10" type="ORF">SCUCBS95973_006812</name>
</gene>
<evidence type="ECO:0000256" key="2">
    <source>
        <dbReference type="ARBA" id="ARBA00004687"/>
    </source>
</evidence>
<reference evidence="10 11" key="1">
    <citation type="submission" date="2024-01" db="EMBL/GenBank/DDBJ databases">
        <authorList>
            <person name="Allen C."/>
            <person name="Tagirdzhanova G."/>
        </authorList>
    </citation>
    <scope>NUCLEOTIDE SEQUENCE [LARGE SCALE GENOMIC DNA]</scope>
</reference>
<evidence type="ECO:0000313" key="10">
    <source>
        <dbReference type="EMBL" id="CAK7228230.1"/>
    </source>
</evidence>
<evidence type="ECO:0000256" key="8">
    <source>
        <dbReference type="SAM" id="MobiDB-lite"/>
    </source>
</evidence>
<evidence type="ECO:0000256" key="9">
    <source>
        <dbReference type="SAM" id="Phobius"/>
    </source>
</evidence>
<evidence type="ECO:0000256" key="6">
    <source>
        <dbReference type="ARBA" id="ARBA00022989"/>
    </source>
</evidence>
<feature type="compositionally biased region" description="Low complexity" evidence="8">
    <location>
        <begin position="13"/>
        <end position="32"/>
    </location>
</feature>
<dbReference type="EMBL" id="CAWUHB010000042">
    <property type="protein sequence ID" value="CAK7228230.1"/>
    <property type="molecule type" value="Genomic_DNA"/>
</dbReference>
<feature type="transmembrane region" description="Helical" evidence="9">
    <location>
        <begin position="229"/>
        <end position="252"/>
    </location>
</feature>
<feature type="region of interest" description="Disordered" evidence="8">
    <location>
        <begin position="1"/>
        <end position="32"/>
    </location>
</feature>
<evidence type="ECO:0000313" key="11">
    <source>
        <dbReference type="Proteomes" id="UP001642405"/>
    </source>
</evidence>
<feature type="transmembrane region" description="Helical" evidence="9">
    <location>
        <begin position="258"/>
        <end position="276"/>
    </location>
</feature>
<keyword evidence="3" id="KW-0337">GPI-anchor biosynthesis</keyword>
<keyword evidence="4 9" id="KW-0812">Transmembrane</keyword>
<comment type="pathway">
    <text evidence="2">Glycolipid biosynthesis; glycosylphosphatidylinositol-anchor biosynthesis.</text>
</comment>
<evidence type="ECO:0000256" key="1">
    <source>
        <dbReference type="ARBA" id="ARBA00004477"/>
    </source>
</evidence>
<protein>
    <submittedName>
        <fullName evidence="10">Glycosylphosphatidylinositol (GPI) anchor assembly protein</fullName>
    </submittedName>
</protein>
<keyword evidence="6 9" id="KW-1133">Transmembrane helix</keyword>
<dbReference type="Pfam" id="PF06699">
    <property type="entry name" value="PIG-F"/>
    <property type="match status" value="1"/>
</dbReference>
<feature type="transmembrane region" description="Helical" evidence="9">
    <location>
        <begin position="153"/>
        <end position="182"/>
    </location>
</feature>